<sequence>MVESAETDEDENEEVDLPGDLYRGALEIAEYLPPDKPEFDLEYLEQVADDVTIHIEMNKRLELEE</sequence>
<organism evidence="1">
    <name type="scientific">Halalkalibacterium halodurans</name>
    <name type="common">Bacillus halodurans</name>
    <dbReference type="NCBI Taxonomy" id="86665"/>
    <lineage>
        <taxon>Bacteria</taxon>
        <taxon>Bacillati</taxon>
        <taxon>Bacillota</taxon>
        <taxon>Bacilli</taxon>
        <taxon>Bacillales</taxon>
        <taxon>Bacillaceae</taxon>
        <taxon>Halalkalibacterium (ex Joshi et al. 2022)</taxon>
    </lineage>
</organism>
<name>A0A0M0KM27_ALKHA</name>
<dbReference type="PATRIC" id="fig|136160.3.peg.3018"/>
<gene>
    <name evidence="1" type="ORF">AMD02_12935</name>
</gene>
<protein>
    <submittedName>
        <fullName evidence="1">Uncharacterized protein</fullName>
    </submittedName>
</protein>
<evidence type="ECO:0000313" key="1">
    <source>
        <dbReference type="EMBL" id="KOO39652.1"/>
    </source>
</evidence>
<reference evidence="1" key="1">
    <citation type="submission" date="2015-08" db="EMBL/GenBank/DDBJ databases">
        <title>Complete DNA Sequence of Pseudomonas syringae pv. actinidiae, the Causal Agent of Kiwifruit Canker Disease.</title>
        <authorList>
            <person name="Rikkerink E.H.A."/>
            <person name="Fineran P.C."/>
        </authorList>
    </citation>
    <scope>NUCLEOTIDE SEQUENCE</scope>
    <source>
        <strain evidence="1">DSM 13666</strain>
    </source>
</reference>
<dbReference type="RefSeq" id="WP_053431551.1">
    <property type="nucleotide sequence ID" value="NZ_LILD02000098.1"/>
</dbReference>
<dbReference type="EMBL" id="LILD01000001">
    <property type="protein sequence ID" value="KOO39652.1"/>
    <property type="molecule type" value="Genomic_DNA"/>
</dbReference>
<dbReference type="AlphaFoldDB" id="A0A0M0KM27"/>
<comment type="caution">
    <text evidence="1">The sequence shown here is derived from an EMBL/GenBank/DDBJ whole genome shotgun (WGS) entry which is preliminary data.</text>
</comment>
<accession>A0A0M0KM27</accession>
<proteinExistence type="predicted"/>